<evidence type="ECO:0000313" key="3">
    <source>
        <dbReference type="EMBL" id="RED46154.1"/>
    </source>
</evidence>
<feature type="domain" description="Solute-binding protein family 3/N-terminal" evidence="2">
    <location>
        <begin position="33"/>
        <end position="260"/>
    </location>
</feature>
<keyword evidence="1" id="KW-0732">Signal</keyword>
<dbReference type="AlphaFoldDB" id="A0A3D9H9I2"/>
<dbReference type="Pfam" id="PF00497">
    <property type="entry name" value="SBP_bac_3"/>
    <property type="match status" value="1"/>
</dbReference>
<dbReference type="Proteomes" id="UP000256845">
    <property type="component" value="Unassembled WGS sequence"/>
</dbReference>
<dbReference type="EMBL" id="QRDW01000010">
    <property type="protein sequence ID" value="RED46154.1"/>
    <property type="molecule type" value="Genomic_DNA"/>
</dbReference>
<evidence type="ECO:0000256" key="1">
    <source>
        <dbReference type="SAM" id="SignalP"/>
    </source>
</evidence>
<protein>
    <submittedName>
        <fullName evidence="3">Amino acid ABC transporter substrate-binding protein (PAAT family)</fullName>
    </submittedName>
</protein>
<evidence type="ECO:0000313" key="4">
    <source>
        <dbReference type="Proteomes" id="UP000256845"/>
    </source>
</evidence>
<keyword evidence="4" id="KW-1185">Reference proteome</keyword>
<dbReference type="Gene3D" id="3.40.190.10">
    <property type="entry name" value="Periplasmic binding protein-like II"/>
    <property type="match status" value="2"/>
</dbReference>
<gene>
    <name evidence="3" type="ORF">DFP90_11063</name>
</gene>
<dbReference type="InterPro" id="IPR001638">
    <property type="entry name" value="Solute-binding_3/MltF_N"/>
</dbReference>
<comment type="caution">
    <text evidence="3">The sequence shown here is derived from an EMBL/GenBank/DDBJ whole genome shotgun (WGS) entry which is preliminary data.</text>
</comment>
<accession>A0A3D9H9I2</accession>
<sequence>MRHPFWKCFCLLVVLAAKPVFAGDPVAICDDQAEWPPYTYYARTADGIDKTRIQGATAELVAAIFDRIGLKYSYDLLPWNRCMYQVANFADLGRYEIVANASYNKERAKLYYASTPLYQTRYGVAFTLARFPNGPKIDRLEKLRKFHLCAPSGYNIAMYDLTPAQVSSSNRSYREILNRVSHARCDLGLVSIGVVRGLAQIEDWSVPENVILEPLRQIKPITFHLLISRTSPRAQQLSVSINEAIIDLQQDGTAGRILEAHTRIQY</sequence>
<name>A0A3D9H9I2_9PROT</name>
<evidence type="ECO:0000259" key="2">
    <source>
        <dbReference type="Pfam" id="PF00497"/>
    </source>
</evidence>
<dbReference type="SUPFAM" id="SSF53850">
    <property type="entry name" value="Periplasmic binding protein-like II"/>
    <property type="match status" value="1"/>
</dbReference>
<dbReference type="RefSeq" id="WP_115938114.1">
    <property type="nucleotide sequence ID" value="NZ_QRDW01000010.1"/>
</dbReference>
<proteinExistence type="predicted"/>
<feature type="chain" id="PRO_5017705228" evidence="1">
    <location>
        <begin position="23"/>
        <end position="266"/>
    </location>
</feature>
<feature type="signal peptide" evidence="1">
    <location>
        <begin position="1"/>
        <end position="22"/>
    </location>
</feature>
<organism evidence="3 4">
    <name type="scientific">Aestuariispira insulae</name>
    <dbReference type="NCBI Taxonomy" id="1461337"/>
    <lineage>
        <taxon>Bacteria</taxon>
        <taxon>Pseudomonadati</taxon>
        <taxon>Pseudomonadota</taxon>
        <taxon>Alphaproteobacteria</taxon>
        <taxon>Rhodospirillales</taxon>
        <taxon>Kiloniellaceae</taxon>
        <taxon>Aestuariispira</taxon>
    </lineage>
</organism>
<dbReference type="OrthoDB" id="6192933at2"/>
<reference evidence="3 4" key="1">
    <citation type="submission" date="2018-07" db="EMBL/GenBank/DDBJ databases">
        <title>Genomic Encyclopedia of Type Strains, Phase III (KMG-III): the genomes of soil and plant-associated and newly described type strains.</title>
        <authorList>
            <person name="Whitman W."/>
        </authorList>
    </citation>
    <scope>NUCLEOTIDE SEQUENCE [LARGE SCALE GENOMIC DNA]</scope>
    <source>
        <strain evidence="3 4">CECT 8488</strain>
    </source>
</reference>